<dbReference type="InterPro" id="IPR001789">
    <property type="entry name" value="Sig_transdc_resp-reg_receiver"/>
</dbReference>
<comment type="caution">
    <text evidence="5">The sequence shown here is derived from an EMBL/GenBank/DDBJ whole genome shotgun (WGS) entry which is preliminary data.</text>
</comment>
<evidence type="ECO:0000256" key="2">
    <source>
        <dbReference type="ARBA" id="ARBA00023012"/>
    </source>
</evidence>
<dbReference type="Gene3D" id="3.40.50.2300">
    <property type="match status" value="1"/>
</dbReference>
<dbReference type="SUPFAM" id="SSF52172">
    <property type="entry name" value="CheY-like"/>
    <property type="match status" value="1"/>
</dbReference>
<evidence type="ECO:0000313" key="6">
    <source>
        <dbReference type="Proteomes" id="UP000233293"/>
    </source>
</evidence>
<dbReference type="SMART" id="SM00448">
    <property type="entry name" value="REC"/>
    <property type="match status" value="1"/>
</dbReference>
<gene>
    <name evidence="5" type="ORF">CWS72_25950</name>
</gene>
<name>A0A2N3PMI6_9PROT</name>
<dbReference type="InterPro" id="IPR011006">
    <property type="entry name" value="CheY-like_superfamily"/>
</dbReference>
<dbReference type="Proteomes" id="UP000233293">
    <property type="component" value="Unassembled WGS sequence"/>
</dbReference>
<dbReference type="AlphaFoldDB" id="A0A2N3PMI6"/>
<evidence type="ECO:0000259" key="4">
    <source>
        <dbReference type="PROSITE" id="PS50110"/>
    </source>
</evidence>
<dbReference type="EMBL" id="PIUM01000050">
    <property type="protein sequence ID" value="PKU21602.1"/>
    <property type="molecule type" value="Genomic_DNA"/>
</dbReference>
<protein>
    <recommendedName>
        <fullName evidence="4">Response regulatory domain-containing protein</fullName>
    </recommendedName>
</protein>
<dbReference type="RefSeq" id="WP_101253569.1">
    <property type="nucleotide sequence ID" value="NZ_PIUM01000050.1"/>
</dbReference>
<dbReference type="OrthoDB" id="9814495at2"/>
<dbReference type="PANTHER" id="PTHR45339:SF1">
    <property type="entry name" value="HYBRID SIGNAL TRANSDUCTION HISTIDINE KINASE J"/>
    <property type="match status" value="1"/>
</dbReference>
<keyword evidence="6" id="KW-1185">Reference proteome</keyword>
<dbReference type="GO" id="GO:0000160">
    <property type="term" value="P:phosphorelay signal transduction system"/>
    <property type="evidence" value="ECO:0007669"/>
    <property type="project" value="UniProtKB-KW"/>
</dbReference>
<keyword evidence="1 3" id="KW-0597">Phosphoprotein</keyword>
<keyword evidence="2" id="KW-0902">Two-component regulatory system</keyword>
<evidence type="ECO:0000256" key="3">
    <source>
        <dbReference type="PROSITE-ProRule" id="PRU00169"/>
    </source>
</evidence>
<dbReference type="Pfam" id="PF00072">
    <property type="entry name" value="Response_reg"/>
    <property type="match status" value="1"/>
</dbReference>
<feature type="domain" description="Response regulatory" evidence="4">
    <location>
        <begin position="16"/>
        <end position="133"/>
    </location>
</feature>
<dbReference type="PROSITE" id="PS50110">
    <property type="entry name" value="RESPONSE_REGULATORY"/>
    <property type="match status" value="1"/>
</dbReference>
<dbReference type="PANTHER" id="PTHR45339">
    <property type="entry name" value="HYBRID SIGNAL TRANSDUCTION HISTIDINE KINASE J"/>
    <property type="match status" value="1"/>
</dbReference>
<proteinExistence type="predicted"/>
<evidence type="ECO:0000256" key="1">
    <source>
        <dbReference type="ARBA" id="ARBA00022553"/>
    </source>
</evidence>
<feature type="modified residue" description="4-aspartylphosphate" evidence="3">
    <location>
        <position position="65"/>
    </location>
</feature>
<organism evidence="5 6">
    <name type="scientific">Telmatospirillum siberiense</name>
    <dbReference type="NCBI Taxonomy" id="382514"/>
    <lineage>
        <taxon>Bacteria</taxon>
        <taxon>Pseudomonadati</taxon>
        <taxon>Pseudomonadota</taxon>
        <taxon>Alphaproteobacteria</taxon>
        <taxon>Rhodospirillales</taxon>
        <taxon>Rhodospirillaceae</taxon>
        <taxon>Telmatospirillum</taxon>
    </lineage>
</organism>
<accession>A0A2N3PMI6</accession>
<evidence type="ECO:0000313" key="5">
    <source>
        <dbReference type="EMBL" id="PKU21602.1"/>
    </source>
</evidence>
<dbReference type="CDD" id="cd17546">
    <property type="entry name" value="REC_hyHK_CKI1_RcsC-like"/>
    <property type="match status" value="1"/>
</dbReference>
<reference evidence="6" key="1">
    <citation type="submission" date="2017-12" db="EMBL/GenBank/DDBJ databases">
        <title>Draft genome sequence of Telmatospirillum siberiense 26-4b1T, an acidotolerant peatland alphaproteobacterium potentially involved in sulfur cycling.</title>
        <authorList>
            <person name="Hausmann B."/>
            <person name="Pjevac P."/>
            <person name="Schreck K."/>
            <person name="Herbold C.W."/>
            <person name="Daims H."/>
            <person name="Wagner M."/>
            <person name="Pester M."/>
            <person name="Loy A."/>
        </authorList>
    </citation>
    <scope>NUCLEOTIDE SEQUENCE [LARGE SCALE GENOMIC DNA]</scope>
    <source>
        <strain evidence="6">26-4b1</strain>
    </source>
</reference>
<sequence>MVNDRSPDTQRFSNMKILLADDNIINQKVAGALLTRLGHLVSFAGDGREAVKAVQEGTFDAVLMDVQMPDMDGLEATRAIRALPDGKGCLPIIAMTAGASEEDVRQCQAAGMDGHVTKPFDPQKFFALVEQYRGRNGIGE</sequence>